<name>A0AAV5V5D6_9BILA</name>
<feature type="non-terminal residue" evidence="1">
    <location>
        <position position="80"/>
    </location>
</feature>
<reference evidence="1" key="1">
    <citation type="submission" date="2023-10" db="EMBL/GenBank/DDBJ databases">
        <title>Genome assembly of Pristionchus species.</title>
        <authorList>
            <person name="Yoshida K."/>
            <person name="Sommer R.J."/>
        </authorList>
    </citation>
    <scope>NUCLEOTIDE SEQUENCE</scope>
    <source>
        <strain evidence="1">RS5133</strain>
    </source>
</reference>
<comment type="caution">
    <text evidence="1">The sequence shown here is derived from an EMBL/GenBank/DDBJ whole genome shotgun (WGS) entry which is preliminary data.</text>
</comment>
<dbReference type="EMBL" id="BTSY01000002">
    <property type="protein sequence ID" value="GMT13956.1"/>
    <property type="molecule type" value="Genomic_DNA"/>
</dbReference>
<organism evidence="1 2">
    <name type="scientific">Pristionchus fissidentatus</name>
    <dbReference type="NCBI Taxonomy" id="1538716"/>
    <lineage>
        <taxon>Eukaryota</taxon>
        <taxon>Metazoa</taxon>
        <taxon>Ecdysozoa</taxon>
        <taxon>Nematoda</taxon>
        <taxon>Chromadorea</taxon>
        <taxon>Rhabditida</taxon>
        <taxon>Rhabditina</taxon>
        <taxon>Diplogasteromorpha</taxon>
        <taxon>Diplogasteroidea</taxon>
        <taxon>Neodiplogasteridae</taxon>
        <taxon>Pristionchus</taxon>
    </lineage>
</organism>
<evidence type="ECO:0000313" key="2">
    <source>
        <dbReference type="Proteomes" id="UP001432322"/>
    </source>
</evidence>
<evidence type="ECO:0000313" key="1">
    <source>
        <dbReference type="EMBL" id="GMT13956.1"/>
    </source>
</evidence>
<sequence length="80" mass="8532">MEKGLRVSPTSVCKTFCVASFQIQFHFPVALSQCHLFHILLAVTSRSGSCKTFGAVCGHSTSVRETLNGASHRHVGAAAN</sequence>
<dbReference type="Proteomes" id="UP001432322">
    <property type="component" value="Unassembled WGS sequence"/>
</dbReference>
<accession>A0AAV5V5D6</accession>
<protein>
    <submittedName>
        <fullName evidence="1">Uncharacterized protein</fullName>
    </submittedName>
</protein>
<proteinExistence type="predicted"/>
<gene>
    <name evidence="1" type="ORF">PFISCL1PPCAC_5253</name>
</gene>
<dbReference type="AlphaFoldDB" id="A0AAV5V5D6"/>
<keyword evidence="2" id="KW-1185">Reference proteome</keyword>